<keyword evidence="1" id="KW-1133">Transmembrane helix</keyword>
<organism evidence="2 3">
    <name type="scientific">Brevundimonas staleyi</name>
    <dbReference type="NCBI Taxonomy" id="74326"/>
    <lineage>
        <taxon>Bacteria</taxon>
        <taxon>Pseudomonadati</taxon>
        <taxon>Pseudomonadota</taxon>
        <taxon>Alphaproteobacteria</taxon>
        <taxon>Caulobacterales</taxon>
        <taxon>Caulobacteraceae</taxon>
        <taxon>Brevundimonas</taxon>
    </lineage>
</organism>
<accession>A0ABW0FS61</accession>
<dbReference type="Proteomes" id="UP001596152">
    <property type="component" value="Unassembled WGS sequence"/>
</dbReference>
<keyword evidence="3" id="KW-1185">Reference proteome</keyword>
<sequence length="92" mass="10358">MTAPARRGEWIWRGGSALAALVCMGGLWIVSRQVWMGLTTGRIRGKYGWTLREDRPIMFDITVGLNVMAALIWVALGALAIWFACSRRLYED</sequence>
<protein>
    <submittedName>
        <fullName evidence="2">Uncharacterized protein</fullName>
    </submittedName>
</protein>
<comment type="caution">
    <text evidence="2">The sequence shown here is derived from an EMBL/GenBank/DDBJ whole genome shotgun (WGS) entry which is preliminary data.</text>
</comment>
<reference evidence="3" key="1">
    <citation type="journal article" date="2019" name="Int. J. Syst. Evol. Microbiol.">
        <title>The Global Catalogue of Microorganisms (GCM) 10K type strain sequencing project: providing services to taxonomists for standard genome sequencing and annotation.</title>
        <authorList>
            <consortium name="The Broad Institute Genomics Platform"/>
            <consortium name="The Broad Institute Genome Sequencing Center for Infectious Disease"/>
            <person name="Wu L."/>
            <person name="Ma J."/>
        </authorList>
    </citation>
    <scope>NUCLEOTIDE SEQUENCE [LARGE SCALE GENOMIC DNA]</scope>
    <source>
        <strain evidence="3">JCM 12125</strain>
    </source>
</reference>
<proteinExistence type="predicted"/>
<evidence type="ECO:0000313" key="2">
    <source>
        <dbReference type="EMBL" id="MFC5344041.1"/>
    </source>
</evidence>
<keyword evidence="1" id="KW-0812">Transmembrane</keyword>
<name>A0ABW0FS61_9CAUL</name>
<evidence type="ECO:0000256" key="1">
    <source>
        <dbReference type="SAM" id="Phobius"/>
    </source>
</evidence>
<evidence type="ECO:0000313" key="3">
    <source>
        <dbReference type="Proteomes" id="UP001596152"/>
    </source>
</evidence>
<feature type="transmembrane region" description="Helical" evidence="1">
    <location>
        <begin position="12"/>
        <end position="30"/>
    </location>
</feature>
<gene>
    <name evidence="2" type="ORF">ACFPIE_08965</name>
</gene>
<dbReference type="EMBL" id="JBHSLF010000018">
    <property type="protein sequence ID" value="MFC5344041.1"/>
    <property type="molecule type" value="Genomic_DNA"/>
</dbReference>
<feature type="transmembrane region" description="Helical" evidence="1">
    <location>
        <begin position="61"/>
        <end position="85"/>
    </location>
</feature>
<dbReference type="RefSeq" id="WP_374037411.1">
    <property type="nucleotide sequence ID" value="NZ_CP169082.1"/>
</dbReference>
<keyword evidence="1" id="KW-0472">Membrane</keyword>